<dbReference type="Proteomes" id="UP000642829">
    <property type="component" value="Unassembled WGS sequence"/>
</dbReference>
<evidence type="ECO:0000313" key="1">
    <source>
        <dbReference type="EMBL" id="GHB91195.1"/>
    </source>
</evidence>
<gene>
    <name evidence="1" type="ORF">GCM10007047_02730</name>
</gene>
<keyword evidence="2" id="KW-1185">Reference proteome</keyword>
<sequence length="69" mass="8007">MKLKLVNLVIHAKHTLSGAKVIFLQRLDRQTYDVYALLAHEDELSPDIFEFAFVKMMHLGMSLESLNYL</sequence>
<reference evidence="1" key="2">
    <citation type="submission" date="2020-09" db="EMBL/GenBank/DDBJ databases">
        <authorList>
            <person name="Sun Q."/>
            <person name="Kim S."/>
        </authorList>
    </citation>
    <scope>NUCLEOTIDE SEQUENCE</scope>
    <source>
        <strain evidence="1">KCTC 12870</strain>
    </source>
</reference>
<proteinExistence type="predicted"/>
<organism evidence="1 2">
    <name type="scientific">Cerasicoccus arenae</name>
    <dbReference type="NCBI Taxonomy" id="424488"/>
    <lineage>
        <taxon>Bacteria</taxon>
        <taxon>Pseudomonadati</taxon>
        <taxon>Verrucomicrobiota</taxon>
        <taxon>Opitutia</taxon>
        <taxon>Puniceicoccales</taxon>
        <taxon>Cerasicoccaceae</taxon>
        <taxon>Cerasicoccus</taxon>
    </lineage>
</organism>
<reference evidence="1" key="1">
    <citation type="journal article" date="2014" name="Int. J. Syst. Evol. Microbiol.">
        <title>Complete genome sequence of Corynebacterium casei LMG S-19264T (=DSM 44701T), isolated from a smear-ripened cheese.</title>
        <authorList>
            <consortium name="US DOE Joint Genome Institute (JGI-PGF)"/>
            <person name="Walter F."/>
            <person name="Albersmeier A."/>
            <person name="Kalinowski J."/>
            <person name="Ruckert C."/>
        </authorList>
    </citation>
    <scope>NUCLEOTIDE SEQUENCE</scope>
    <source>
        <strain evidence="1">KCTC 12870</strain>
    </source>
</reference>
<comment type="caution">
    <text evidence="1">The sequence shown here is derived from an EMBL/GenBank/DDBJ whole genome shotgun (WGS) entry which is preliminary data.</text>
</comment>
<accession>A0A8J3DF22</accession>
<protein>
    <submittedName>
        <fullName evidence="1">Uncharacterized protein</fullName>
    </submittedName>
</protein>
<evidence type="ECO:0000313" key="2">
    <source>
        <dbReference type="Proteomes" id="UP000642829"/>
    </source>
</evidence>
<dbReference type="EMBL" id="BMXG01000001">
    <property type="protein sequence ID" value="GHB91195.1"/>
    <property type="molecule type" value="Genomic_DNA"/>
</dbReference>
<name>A0A8J3DF22_9BACT</name>
<dbReference type="AlphaFoldDB" id="A0A8J3DF22"/>